<keyword evidence="2" id="KW-1185">Reference proteome</keyword>
<proteinExistence type="predicted"/>
<organism evidence="1 2">
    <name type="scientific">Calothrix parasitica NIES-267</name>
    <dbReference type="NCBI Taxonomy" id="1973488"/>
    <lineage>
        <taxon>Bacteria</taxon>
        <taxon>Bacillati</taxon>
        <taxon>Cyanobacteriota</taxon>
        <taxon>Cyanophyceae</taxon>
        <taxon>Nostocales</taxon>
        <taxon>Calotrichaceae</taxon>
        <taxon>Calothrix</taxon>
    </lineage>
</organism>
<accession>A0A1Z4LZQ6</accession>
<reference evidence="1 2" key="1">
    <citation type="submission" date="2017-06" db="EMBL/GenBank/DDBJ databases">
        <title>Genome sequencing of cyanobaciteial culture collection at National Institute for Environmental Studies (NIES).</title>
        <authorList>
            <person name="Hirose Y."/>
            <person name="Shimura Y."/>
            <person name="Fujisawa T."/>
            <person name="Nakamura Y."/>
            <person name="Kawachi M."/>
        </authorList>
    </citation>
    <scope>NUCLEOTIDE SEQUENCE [LARGE SCALE GENOMIC DNA]</scope>
    <source>
        <strain evidence="1 2">NIES-267</strain>
    </source>
</reference>
<dbReference type="EMBL" id="AP018227">
    <property type="protein sequence ID" value="BAY86722.1"/>
    <property type="molecule type" value="Genomic_DNA"/>
</dbReference>
<evidence type="ECO:0000313" key="2">
    <source>
        <dbReference type="Proteomes" id="UP000218418"/>
    </source>
</evidence>
<name>A0A1Z4LZQ6_9CYAN</name>
<evidence type="ECO:0000313" key="1">
    <source>
        <dbReference type="EMBL" id="BAY86722.1"/>
    </source>
</evidence>
<dbReference type="AlphaFoldDB" id="A0A1Z4LZQ6"/>
<protein>
    <submittedName>
        <fullName evidence="1">Uncharacterized protein</fullName>
    </submittedName>
</protein>
<dbReference type="Proteomes" id="UP000218418">
    <property type="component" value="Chromosome"/>
</dbReference>
<gene>
    <name evidence="1" type="ORF">NIES267_62330</name>
</gene>
<sequence length="62" mass="6606">MAAIVTTLSWCVTLKTLLLRSGIFKVSRASAIIREENLHPPGSLVAHGGNPQDRTLCPVGHA</sequence>